<sequence length="552" mass="61120">MSKRRSDCSSSNEKKKVFKSSRNTRNRCLEAFEAEYGSIRKFGQDAWSELSQKVVSNVSKSVVSLASFNGNHLHFACTGIVVDSNKSVTRILTSASLVRPFDDDNKIIPTLMIQVCLPNKKIVIGSLMHYDLRYNVAVVEINPFPDFRAARFDPHMQFGSDTKVVAVGRWFNSGRFMATSGIVIDEPSGVYPEHLMMSTCKIPLVMTGGPLIDLAGNFVGMNFNSEDKESSPLLPRNKIYDCLVNSGTLRSEIKHGGDKPKLTLKSTFAIEKPSMPFILNVGDGSGGESENKNQKLSMSSTSDSKEIVDEEPWPEAVFCPLPDDEFTELVRNDLRSHGYPMPIKFEGGMRLINTFEEEFAEDTWSKLSKKVASNISRSVVSLASFKGEERFFACTGIFIDFDESTSRVLTSASLVRTSDDENKTADSLKIQVYLPNKQLAVGTLLHCNFSYNIAVVSIANFRCLRAAEFHNAVQIKPQMEVVAIGRGFESGKLMATSGIVVDKESKLDCGELMITTCKITKAAIGGPLVDFDGNFVGMNFYGREETPYLPKK</sequence>
<dbReference type="Pfam" id="PF13365">
    <property type="entry name" value="Trypsin_2"/>
    <property type="match status" value="2"/>
</dbReference>
<accession>A0A0A9CVD2</accession>
<dbReference type="EMBL" id="GBRH01219502">
    <property type="protein sequence ID" value="JAD78393.1"/>
    <property type="molecule type" value="Transcribed_RNA"/>
</dbReference>
<evidence type="ECO:0000313" key="2">
    <source>
        <dbReference type="EMBL" id="JAD78393.1"/>
    </source>
</evidence>
<feature type="region of interest" description="Disordered" evidence="1">
    <location>
        <begin position="281"/>
        <end position="304"/>
    </location>
</feature>
<organism evidence="2">
    <name type="scientific">Arundo donax</name>
    <name type="common">Giant reed</name>
    <name type="synonym">Donax arundinaceus</name>
    <dbReference type="NCBI Taxonomy" id="35708"/>
    <lineage>
        <taxon>Eukaryota</taxon>
        <taxon>Viridiplantae</taxon>
        <taxon>Streptophyta</taxon>
        <taxon>Embryophyta</taxon>
        <taxon>Tracheophyta</taxon>
        <taxon>Spermatophyta</taxon>
        <taxon>Magnoliopsida</taxon>
        <taxon>Liliopsida</taxon>
        <taxon>Poales</taxon>
        <taxon>Poaceae</taxon>
        <taxon>PACMAD clade</taxon>
        <taxon>Arundinoideae</taxon>
        <taxon>Arundineae</taxon>
        <taxon>Arundo</taxon>
    </lineage>
</organism>
<dbReference type="AlphaFoldDB" id="A0A0A9CVD2"/>
<proteinExistence type="predicted"/>
<protein>
    <submittedName>
        <fullName evidence="2">Uncharacterized protein</fullName>
    </submittedName>
</protein>
<dbReference type="Gene3D" id="2.40.10.120">
    <property type="match status" value="2"/>
</dbReference>
<reference evidence="2" key="2">
    <citation type="journal article" date="2015" name="Data Brief">
        <title>Shoot transcriptome of the giant reed, Arundo donax.</title>
        <authorList>
            <person name="Barrero R.A."/>
            <person name="Guerrero F.D."/>
            <person name="Moolhuijzen P."/>
            <person name="Goolsby J.A."/>
            <person name="Tidwell J."/>
            <person name="Bellgard S.E."/>
            <person name="Bellgard M.I."/>
        </authorList>
    </citation>
    <scope>NUCLEOTIDE SEQUENCE</scope>
    <source>
        <tissue evidence="2">Shoot tissue taken approximately 20 cm above the soil surface</tissue>
    </source>
</reference>
<dbReference type="SUPFAM" id="SSF50494">
    <property type="entry name" value="Trypsin-like serine proteases"/>
    <property type="match status" value="2"/>
</dbReference>
<dbReference type="PANTHER" id="PTHR18868:SF37">
    <property type="entry name" value="OS07G0665300 PROTEIN"/>
    <property type="match status" value="1"/>
</dbReference>
<dbReference type="InterPro" id="IPR009003">
    <property type="entry name" value="Peptidase_S1_PA"/>
</dbReference>
<evidence type="ECO:0000256" key="1">
    <source>
        <dbReference type="SAM" id="MobiDB-lite"/>
    </source>
</evidence>
<reference evidence="2" key="1">
    <citation type="submission" date="2014-09" db="EMBL/GenBank/DDBJ databases">
        <authorList>
            <person name="Magalhaes I.L.F."/>
            <person name="Oliveira U."/>
            <person name="Santos F.R."/>
            <person name="Vidigal T.H.D.A."/>
            <person name="Brescovit A.D."/>
            <person name="Santos A.J."/>
        </authorList>
    </citation>
    <scope>NUCLEOTIDE SEQUENCE</scope>
    <source>
        <tissue evidence="2">Shoot tissue taken approximately 20 cm above the soil surface</tissue>
    </source>
</reference>
<name>A0A0A9CVD2_ARUDO</name>
<dbReference type="PANTHER" id="PTHR18868">
    <property type="entry name" value="OS07G0665300 PROTEIN-RELATED"/>
    <property type="match status" value="1"/>
</dbReference>